<dbReference type="PROSITE" id="PS50931">
    <property type="entry name" value="HTH_LYSR"/>
    <property type="match status" value="1"/>
</dbReference>
<dbReference type="SUPFAM" id="SSF46785">
    <property type="entry name" value="Winged helix' DNA-binding domain"/>
    <property type="match status" value="1"/>
</dbReference>
<comment type="caution">
    <text evidence="7">The sequence shown here is derived from an EMBL/GenBank/DDBJ whole genome shotgun (WGS) entry which is preliminary data.</text>
</comment>
<dbReference type="PANTHER" id="PTHR30346">
    <property type="entry name" value="TRANSCRIPTIONAL DUAL REGULATOR HCAR-RELATED"/>
    <property type="match status" value="1"/>
</dbReference>
<dbReference type="OrthoDB" id="9803735at2"/>
<dbReference type="Gene3D" id="1.10.10.10">
    <property type="entry name" value="Winged helix-like DNA-binding domain superfamily/Winged helix DNA-binding domain"/>
    <property type="match status" value="1"/>
</dbReference>
<dbReference type="SUPFAM" id="SSF53850">
    <property type="entry name" value="Periplasmic binding protein-like II"/>
    <property type="match status" value="1"/>
</dbReference>
<dbReference type="PANTHER" id="PTHR30346:SF26">
    <property type="entry name" value="HYDROGEN PEROXIDE-INDUCIBLE GENES ACTIVATOR"/>
    <property type="match status" value="1"/>
</dbReference>
<evidence type="ECO:0000256" key="1">
    <source>
        <dbReference type="ARBA" id="ARBA00009437"/>
    </source>
</evidence>
<dbReference type="FunFam" id="1.10.10.10:FF:000001">
    <property type="entry name" value="LysR family transcriptional regulator"/>
    <property type="match status" value="1"/>
</dbReference>
<dbReference type="GO" id="GO:0003677">
    <property type="term" value="F:DNA binding"/>
    <property type="evidence" value="ECO:0007669"/>
    <property type="project" value="UniProtKB-KW"/>
</dbReference>
<evidence type="ECO:0000259" key="6">
    <source>
        <dbReference type="PROSITE" id="PS50931"/>
    </source>
</evidence>
<dbReference type="GO" id="GO:0003700">
    <property type="term" value="F:DNA-binding transcription factor activity"/>
    <property type="evidence" value="ECO:0007669"/>
    <property type="project" value="InterPro"/>
</dbReference>
<dbReference type="RefSeq" id="WP_016420140.1">
    <property type="nucleotide sequence ID" value="NZ_FNND01000002.1"/>
</dbReference>
<dbReference type="PRINTS" id="PR00039">
    <property type="entry name" value="HTHLYSR"/>
</dbReference>
<evidence type="ECO:0000256" key="3">
    <source>
        <dbReference type="ARBA" id="ARBA00023125"/>
    </source>
</evidence>
<sequence>MTIVQFQYILAVAQYKNFSVAAEKCFVTQPTLSMQVQRLEEELDVLIFDRSKKPIRVTEVGEKILKQAESIVNESERIKSIIAQHKGFIGGRFRLGIIPTVAPTLLPMFLNNFTKKYPKVELHVEEMTTRECVRELSEGSLDVAIVATPLGEKNLVERPLYDEPFVAYIPNDRYQLKEKQKIKVSDLSPKDMLMLQDGHCFRDSVLNICQELNNHDRHKQSIPVEIKSGSFETLIRLSNEGMGMTLLPYLHTLNLAESEQKNLHYFEEPSPAREISLLYHRNELKINIINALYDVIAGVVRGAITFDDLKIIDPILKRKSKK</sequence>
<dbReference type="CDD" id="cd08411">
    <property type="entry name" value="PBP2_OxyR"/>
    <property type="match status" value="1"/>
</dbReference>
<keyword evidence="4" id="KW-0010">Activator</keyword>
<evidence type="ECO:0000256" key="4">
    <source>
        <dbReference type="ARBA" id="ARBA00023159"/>
    </source>
</evidence>
<dbReference type="GeneID" id="85016370"/>
<evidence type="ECO:0000313" key="8">
    <source>
        <dbReference type="Proteomes" id="UP000182771"/>
    </source>
</evidence>
<keyword evidence="3" id="KW-0238">DNA-binding</keyword>
<dbReference type="InterPro" id="IPR036390">
    <property type="entry name" value="WH_DNA-bd_sf"/>
</dbReference>
<dbReference type="Pfam" id="PF00126">
    <property type="entry name" value="HTH_1"/>
    <property type="match status" value="1"/>
</dbReference>
<dbReference type="InterPro" id="IPR000847">
    <property type="entry name" value="LysR_HTH_N"/>
</dbReference>
<accession>A0A1H2TQA0</accession>
<keyword evidence="2" id="KW-0805">Transcription regulation</keyword>
<evidence type="ECO:0000256" key="2">
    <source>
        <dbReference type="ARBA" id="ARBA00023015"/>
    </source>
</evidence>
<dbReference type="EMBL" id="FNND01000002">
    <property type="protein sequence ID" value="SDW46041.1"/>
    <property type="molecule type" value="Genomic_DNA"/>
</dbReference>
<dbReference type="Proteomes" id="UP000182771">
    <property type="component" value="Unassembled WGS sequence"/>
</dbReference>
<keyword evidence="8" id="KW-1185">Reference proteome</keyword>
<dbReference type="Pfam" id="PF03466">
    <property type="entry name" value="LysR_substrate"/>
    <property type="match status" value="1"/>
</dbReference>
<evidence type="ECO:0000313" key="7">
    <source>
        <dbReference type="EMBL" id="SDW46041.1"/>
    </source>
</evidence>
<name>A0A1H2TQA0_9FLAO</name>
<organism evidence="7 8">
    <name type="scientific">Capnocytophaga granulosa</name>
    <dbReference type="NCBI Taxonomy" id="45242"/>
    <lineage>
        <taxon>Bacteria</taxon>
        <taxon>Pseudomonadati</taxon>
        <taxon>Bacteroidota</taxon>
        <taxon>Flavobacteriia</taxon>
        <taxon>Flavobacteriales</taxon>
        <taxon>Flavobacteriaceae</taxon>
        <taxon>Capnocytophaga</taxon>
    </lineage>
</organism>
<dbReference type="InterPro" id="IPR005119">
    <property type="entry name" value="LysR_subst-bd"/>
</dbReference>
<reference evidence="7 8" key="1">
    <citation type="submission" date="2016-10" db="EMBL/GenBank/DDBJ databases">
        <authorList>
            <person name="Varghese N."/>
            <person name="Submissions S."/>
        </authorList>
    </citation>
    <scope>NUCLEOTIDE SEQUENCE [LARGE SCALE GENOMIC DNA]</scope>
    <source>
        <strain evidence="7 8">DSM 11449</strain>
    </source>
</reference>
<dbReference type="GO" id="GO:0032993">
    <property type="term" value="C:protein-DNA complex"/>
    <property type="evidence" value="ECO:0007669"/>
    <property type="project" value="TreeGrafter"/>
</dbReference>
<dbReference type="Gene3D" id="3.40.190.10">
    <property type="entry name" value="Periplasmic binding protein-like II"/>
    <property type="match status" value="2"/>
</dbReference>
<dbReference type="InterPro" id="IPR036388">
    <property type="entry name" value="WH-like_DNA-bd_sf"/>
</dbReference>
<keyword evidence="5" id="KW-0804">Transcription</keyword>
<gene>
    <name evidence="7" type="ORF">SAMN05444420_102277</name>
</gene>
<evidence type="ECO:0000256" key="5">
    <source>
        <dbReference type="ARBA" id="ARBA00023163"/>
    </source>
</evidence>
<protein>
    <submittedName>
        <fullName evidence="7">LysR family transcriptional regulator, hydrogen peroxide-inducible genes activator</fullName>
    </submittedName>
</protein>
<feature type="domain" description="HTH lysR-type" evidence="6">
    <location>
        <begin position="1"/>
        <end position="58"/>
    </location>
</feature>
<proteinExistence type="inferred from homology"/>
<comment type="similarity">
    <text evidence="1">Belongs to the LysR transcriptional regulatory family.</text>
</comment>
<dbReference type="AlphaFoldDB" id="A0A1H2TQA0"/>